<keyword evidence="1" id="KW-1133">Transmembrane helix</keyword>
<accession>A0A4Q2KA30</accession>
<dbReference type="AlphaFoldDB" id="A0A4Q2KA30"/>
<keyword evidence="3" id="KW-1185">Reference proteome</keyword>
<feature type="transmembrane region" description="Helical" evidence="1">
    <location>
        <begin position="134"/>
        <end position="158"/>
    </location>
</feature>
<evidence type="ECO:0000313" key="2">
    <source>
        <dbReference type="EMBL" id="RXZ61405.1"/>
    </source>
</evidence>
<protein>
    <submittedName>
        <fullName evidence="2">Uncharacterized protein</fullName>
    </submittedName>
</protein>
<dbReference type="RefSeq" id="WP_129224067.1">
    <property type="nucleotide sequence ID" value="NZ_SDOZ01000002.1"/>
</dbReference>
<dbReference type="EMBL" id="SDOZ01000002">
    <property type="protein sequence ID" value="RXZ61405.1"/>
    <property type="molecule type" value="Genomic_DNA"/>
</dbReference>
<reference evidence="2 3" key="1">
    <citation type="journal article" date="2019" name="Gut">
        <title>Antibiotics-induced monodominance of a novel gut bacterial order.</title>
        <authorList>
            <person name="Hildebrand F."/>
            <person name="Moitinho-Silva L."/>
            <person name="Blasche S."/>
            <person name="Jahn M.T."/>
            <person name="Gossmann T.I."/>
            <person name="Heuerta-Cepas J."/>
            <person name="Hercog R."/>
            <person name="Luetge M."/>
            <person name="Bahram M."/>
            <person name="Pryszlak A."/>
            <person name="Alves R.J."/>
            <person name="Waszak S.M."/>
            <person name="Zhu A."/>
            <person name="Ye L."/>
            <person name="Costea P.I."/>
            <person name="Aalvink S."/>
            <person name="Belzer C."/>
            <person name="Forslund S.K."/>
            <person name="Sunagawa S."/>
            <person name="Hentschel U."/>
            <person name="Merten C."/>
            <person name="Patil K.R."/>
            <person name="Benes V."/>
            <person name="Bork P."/>
        </authorList>
    </citation>
    <scope>NUCLEOTIDE SEQUENCE [LARGE SCALE GENOMIC DNA]</scope>
    <source>
        <strain evidence="2 3">HDS1380</strain>
    </source>
</reference>
<keyword evidence="1" id="KW-0812">Transmembrane</keyword>
<gene>
    <name evidence="2" type="ORF">ESZ91_03170</name>
</gene>
<proteinExistence type="predicted"/>
<feature type="transmembrane region" description="Helical" evidence="1">
    <location>
        <begin position="99"/>
        <end position="122"/>
    </location>
</feature>
<feature type="transmembrane region" description="Helical" evidence="1">
    <location>
        <begin position="9"/>
        <end position="29"/>
    </location>
</feature>
<feature type="transmembrane region" description="Helical" evidence="1">
    <location>
        <begin position="65"/>
        <end position="87"/>
    </location>
</feature>
<sequence>MGKKKSLKTYIPGAIALVLGIAAFCMMFLDAVKYSADAIVTTVSYKYSGAQLAFGYKETVLNQDITILSFNFMVFLAFVLPLAGGILGLLSGKSFILKIIATACFVVGAVFLFSTAGFATIGMSDSQAEVVKHADAALCAGPIVGGVISVLGAVVCFFKKSIAKMFG</sequence>
<keyword evidence="1" id="KW-0472">Membrane</keyword>
<comment type="caution">
    <text evidence="2">The sequence shown here is derived from an EMBL/GenBank/DDBJ whole genome shotgun (WGS) entry which is preliminary data.</text>
</comment>
<dbReference type="Proteomes" id="UP000291269">
    <property type="component" value="Unassembled WGS sequence"/>
</dbReference>
<evidence type="ECO:0000256" key="1">
    <source>
        <dbReference type="SAM" id="Phobius"/>
    </source>
</evidence>
<organism evidence="2 3">
    <name type="scientific">Candidatus Borkfalkia ceftriaxoniphila</name>
    <dbReference type="NCBI Taxonomy" id="2508949"/>
    <lineage>
        <taxon>Bacteria</taxon>
        <taxon>Bacillati</taxon>
        <taxon>Bacillota</taxon>
        <taxon>Clostridia</taxon>
        <taxon>Christensenellales</taxon>
        <taxon>Christensenellaceae</taxon>
        <taxon>Candidatus Borkfalkia</taxon>
    </lineage>
</organism>
<evidence type="ECO:0000313" key="3">
    <source>
        <dbReference type="Proteomes" id="UP000291269"/>
    </source>
</evidence>
<name>A0A4Q2KA30_9FIRM</name>